<name>A0A0S2W2K8_9FIRM</name>
<keyword evidence="1" id="KW-1133">Transmembrane helix</keyword>
<keyword evidence="1" id="KW-0812">Transmembrane</keyword>
<gene>
    <name evidence="2" type="ORF">IB211_01081c</name>
</gene>
<dbReference type="Proteomes" id="UP000064844">
    <property type="component" value="Chromosome"/>
</dbReference>
<accession>A0A0S2W2K8</accession>
<evidence type="ECO:0000313" key="2">
    <source>
        <dbReference type="EMBL" id="ALP93474.1"/>
    </source>
</evidence>
<organism evidence="2 3">
    <name type="scientific">Intestinimonas butyriciproducens</name>
    <dbReference type="NCBI Taxonomy" id="1297617"/>
    <lineage>
        <taxon>Bacteria</taxon>
        <taxon>Bacillati</taxon>
        <taxon>Bacillota</taxon>
        <taxon>Clostridia</taxon>
        <taxon>Eubacteriales</taxon>
        <taxon>Intestinimonas</taxon>
    </lineage>
</organism>
<keyword evidence="3" id="KW-1185">Reference proteome</keyword>
<dbReference type="RefSeq" id="WP_158453367.1">
    <property type="nucleotide sequence ID" value="NZ_CP011307.1"/>
</dbReference>
<evidence type="ECO:0008006" key="4">
    <source>
        <dbReference type="Google" id="ProtNLM"/>
    </source>
</evidence>
<protein>
    <recommendedName>
        <fullName evidence="4">5-bromo-4-chloroindolyl phosphate hydrolysis protein</fullName>
    </recommendedName>
</protein>
<dbReference type="KEGG" id="ibu:IB211_01081c"/>
<dbReference type="InterPro" id="IPR018770">
    <property type="entry name" value="ChloroindolylP_hydrolase"/>
</dbReference>
<dbReference type="Pfam" id="PF10112">
    <property type="entry name" value="Halogen_Hydrol"/>
    <property type="match status" value="1"/>
</dbReference>
<evidence type="ECO:0000256" key="1">
    <source>
        <dbReference type="SAM" id="Phobius"/>
    </source>
</evidence>
<reference evidence="2 3" key="1">
    <citation type="journal article" date="2015" name="Nat. Commun.">
        <title>Production of butyrate from lysine and the Amadori product fructoselysine by a human gut commensal.</title>
        <authorList>
            <person name="Bui T.P."/>
            <person name="Ritari J."/>
            <person name="Boeren S."/>
            <person name="de Waard P."/>
            <person name="Plugge C.M."/>
            <person name="de Vos W.M."/>
        </authorList>
    </citation>
    <scope>NUCLEOTIDE SEQUENCE [LARGE SCALE GENOMIC DNA]</scope>
    <source>
        <strain evidence="2 3">AF211</strain>
    </source>
</reference>
<dbReference type="GO" id="GO:0016020">
    <property type="term" value="C:membrane"/>
    <property type="evidence" value="ECO:0007669"/>
    <property type="project" value="InterPro"/>
</dbReference>
<proteinExistence type="predicted"/>
<sequence>MSNQSSGGLGILGLIGAAVLFLILRRFSPSLSRLFLIIGIIAISCVLVLVALVLYFTFRKPKKKPDSASNRTVLLQKGRSDLLELRQLTLRIHDQRIRKSGEEVCRVVEKILAALKEQPEDISKAHQLFSYYLPTFSGILQRYARLEQSGVPAADDAEKVAVCLDGIQVAMRKMYDSLYDDDKLDLTVEMETLKQFCKQDGLLADSVIQIQNGDQNITLTL</sequence>
<evidence type="ECO:0000313" key="3">
    <source>
        <dbReference type="Proteomes" id="UP000064844"/>
    </source>
</evidence>
<reference evidence="3" key="2">
    <citation type="submission" date="2015-04" db="EMBL/GenBank/DDBJ databases">
        <title>A butyrogenic pathway from the amino acid lysine in a human gut commensal.</title>
        <authorList>
            <person name="de Vos W.M."/>
            <person name="Bui N.T.P."/>
            <person name="Plugge C.M."/>
            <person name="Ritari J."/>
        </authorList>
    </citation>
    <scope>NUCLEOTIDE SEQUENCE [LARGE SCALE GENOMIC DNA]</scope>
    <source>
        <strain evidence="3">AF211</strain>
    </source>
</reference>
<feature type="transmembrane region" description="Helical" evidence="1">
    <location>
        <begin position="7"/>
        <end position="28"/>
    </location>
</feature>
<dbReference type="EMBL" id="CP011307">
    <property type="protein sequence ID" value="ALP93474.1"/>
    <property type="molecule type" value="Genomic_DNA"/>
</dbReference>
<dbReference type="SUPFAM" id="SSF90112">
    <property type="entry name" value="Neurotransmitter-gated ion-channel transmembrane pore"/>
    <property type="match status" value="1"/>
</dbReference>
<dbReference type="GO" id="GO:0006811">
    <property type="term" value="P:monoatomic ion transport"/>
    <property type="evidence" value="ECO:0007669"/>
    <property type="project" value="InterPro"/>
</dbReference>
<dbReference type="InterPro" id="IPR036719">
    <property type="entry name" value="Neuro-gated_channel_TM_sf"/>
</dbReference>
<keyword evidence="1" id="KW-0472">Membrane</keyword>
<dbReference type="AlphaFoldDB" id="A0A0S2W2K8"/>
<feature type="transmembrane region" description="Helical" evidence="1">
    <location>
        <begin position="34"/>
        <end position="58"/>
    </location>
</feature>
<dbReference type="STRING" id="1297617.IB211_01081c"/>